<accession>A0A6G0RT83</accession>
<dbReference type="Proteomes" id="UP000486351">
    <property type="component" value="Unassembled WGS sequence"/>
</dbReference>
<comment type="caution">
    <text evidence="3">The sequence shown here is derived from an EMBL/GenBank/DDBJ whole genome shotgun (WGS) entry which is preliminary data.</text>
</comment>
<proteinExistence type="predicted"/>
<name>A0A6G0RT83_9STRA</name>
<dbReference type="EMBL" id="QXFY01000543">
    <property type="protein sequence ID" value="KAE9341405.1"/>
    <property type="molecule type" value="Genomic_DNA"/>
</dbReference>
<feature type="compositionally biased region" description="Polar residues" evidence="2">
    <location>
        <begin position="60"/>
        <end position="71"/>
    </location>
</feature>
<dbReference type="AlphaFoldDB" id="A0A6G0RT83"/>
<organism evidence="3 4">
    <name type="scientific">Phytophthora fragariae</name>
    <dbReference type="NCBI Taxonomy" id="53985"/>
    <lineage>
        <taxon>Eukaryota</taxon>
        <taxon>Sar</taxon>
        <taxon>Stramenopiles</taxon>
        <taxon>Oomycota</taxon>
        <taxon>Peronosporomycetes</taxon>
        <taxon>Peronosporales</taxon>
        <taxon>Peronosporaceae</taxon>
        <taxon>Phytophthora</taxon>
    </lineage>
</organism>
<feature type="coiled-coil region" evidence="1">
    <location>
        <begin position="88"/>
        <end position="167"/>
    </location>
</feature>
<evidence type="ECO:0000256" key="2">
    <source>
        <dbReference type="SAM" id="MobiDB-lite"/>
    </source>
</evidence>
<keyword evidence="1" id="KW-0175">Coiled coil</keyword>
<dbReference type="CDD" id="cd14686">
    <property type="entry name" value="bZIP"/>
    <property type="match status" value="1"/>
</dbReference>
<gene>
    <name evidence="3" type="ORF">PF008_g10645</name>
</gene>
<evidence type="ECO:0000313" key="4">
    <source>
        <dbReference type="Proteomes" id="UP000486351"/>
    </source>
</evidence>
<evidence type="ECO:0000256" key="1">
    <source>
        <dbReference type="SAM" id="Coils"/>
    </source>
</evidence>
<feature type="region of interest" description="Disordered" evidence="2">
    <location>
        <begin position="55"/>
        <end position="76"/>
    </location>
</feature>
<evidence type="ECO:0008006" key="5">
    <source>
        <dbReference type="Google" id="ProtNLM"/>
    </source>
</evidence>
<protein>
    <recommendedName>
        <fullName evidence="5">BZIP domain-containing protein</fullName>
    </recommendedName>
</protein>
<sequence length="425" mass="48263">MEEPSSAFLDDEAFLAEVTEFLSDCNACDEIKDGDTTAAGDESLLLASHQLLAEIDAPQDQGTPTKENQSPGHKKYSVSFDKMREIRNTQAAIRRQRYRQKLKNEKETLAQQESELSRELAKLQAAQEEVGASQARRLTLGTWRAIAARQRERRVEAEQKQKLLRAEVVGRSRMIEQMNLLLQDTCRLQQLLACETMPRSGEINGAELFKTFLQEMDGLYAQTNDVLHGLVYKSSVPAAYDLKPKWKDGTMYFDSADRMEFPYAFEEAEDAMTTILMSDPNACLQNASVMESKVTVTMKYHLKYRLTQGKSVDFVIYGAGKKYKENDRLVYLWRGLTEGQGEFDGLQSDETTWIVVRPSRGVETSTILECYSRIVPVNIGMKSTGNNNVEMFVKIVAESGEKESKEMMKMMESLMLNDRNCVFDN</sequence>
<evidence type="ECO:0000313" key="3">
    <source>
        <dbReference type="EMBL" id="KAE9341405.1"/>
    </source>
</evidence>
<reference evidence="3 4" key="1">
    <citation type="submission" date="2018-09" db="EMBL/GenBank/DDBJ databases">
        <title>Genomic investigation of the strawberry pathogen Phytophthora fragariae indicates pathogenicity is determined by transcriptional variation in three key races.</title>
        <authorList>
            <person name="Adams T.M."/>
            <person name="Armitage A.D."/>
            <person name="Sobczyk M.K."/>
            <person name="Bates H.J."/>
            <person name="Dunwell J.M."/>
            <person name="Nellist C.F."/>
            <person name="Harrison R.J."/>
        </authorList>
    </citation>
    <scope>NUCLEOTIDE SEQUENCE [LARGE SCALE GENOMIC DNA]</scope>
    <source>
        <strain evidence="3 4">NOV-77</strain>
    </source>
</reference>